<dbReference type="Proteomes" id="UP001501153">
    <property type="component" value="Unassembled WGS sequence"/>
</dbReference>
<organism evidence="2 3">
    <name type="scientific">Hymenobacter saemangeumensis</name>
    <dbReference type="NCBI Taxonomy" id="1084522"/>
    <lineage>
        <taxon>Bacteria</taxon>
        <taxon>Pseudomonadati</taxon>
        <taxon>Bacteroidota</taxon>
        <taxon>Cytophagia</taxon>
        <taxon>Cytophagales</taxon>
        <taxon>Hymenobacteraceae</taxon>
        <taxon>Hymenobacter</taxon>
    </lineage>
</organism>
<accession>A0ABP8IBZ6</accession>
<keyword evidence="3" id="KW-1185">Reference proteome</keyword>
<proteinExistence type="predicted"/>
<evidence type="ECO:0000313" key="3">
    <source>
        <dbReference type="Proteomes" id="UP001501153"/>
    </source>
</evidence>
<feature type="region of interest" description="Disordered" evidence="1">
    <location>
        <begin position="18"/>
        <end position="49"/>
    </location>
</feature>
<comment type="caution">
    <text evidence="2">The sequence shown here is derived from an EMBL/GenBank/DDBJ whole genome shotgun (WGS) entry which is preliminary data.</text>
</comment>
<name>A0ABP8IBZ6_9BACT</name>
<protein>
    <recommendedName>
        <fullName evidence="4">DUF5118 domain-containing protein</fullName>
    </recommendedName>
</protein>
<evidence type="ECO:0008006" key="4">
    <source>
        <dbReference type="Google" id="ProtNLM"/>
    </source>
</evidence>
<reference evidence="3" key="1">
    <citation type="journal article" date="2019" name="Int. J. Syst. Evol. Microbiol.">
        <title>The Global Catalogue of Microorganisms (GCM) 10K type strain sequencing project: providing services to taxonomists for standard genome sequencing and annotation.</title>
        <authorList>
            <consortium name="The Broad Institute Genomics Platform"/>
            <consortium name="The Broad Institute Genome Sequencing Center for Infectious Disease"/>
            <person name="Wu L."/>
            <person name="Ma J."/>
        </authorList>
    </citation>
    <scope>NUCLEOTIDE SEQUENCE [LARGE SCALE GENOMIC DNA]</scope>
    <source>
        <strain evidence="3">JCM 17923</strain>
    </source>
</reference>
<evidence type="ECO:0000313" key="2">
    <source>
        <dbReference type="EMBL" id="GAA4355422.1"/>
    </source>
</evidence>
<dbReference type="EMBL" id="BAABGZ010000018">
    <property type="protein sequence ID" value="GAA4355422.1"/>
    <property type="molecule type" value="Genomic_DNA"/>
</dbReference>
<evidence type="ECO:0000256" key="1">
    <source>
        <dbReference type="SAM" id="MobiDB-lite"/>
    </source>
</evidence>
<gene>
    <name evidence="2" type="ORF">GCM10023185_18240</name>
</gene>
<sequence>MLLVLAASIGNAVAQDQPGIVMPSKSKGKTKTEQGKGKGKNANGPIIIRKENADEDAPPIIVSKTKLKNPVIVYYEQAPPGKVVQQLIMDEEHLALLRYLGPEELVMRREVYVDGVGNLGLPGTDEKKFRLLGTSLIADDVRKPAGDGRSTYSKLRVPSPGELYVVRESAEEYRHFVKGPQKQGSLLDFQVNGLPGVDSVRAVYTLRRMDSAERGAGSGSTIR</sequence>